<dbReference type="GO" id="GO:1904158">
    <property type="term" value="P:axonemal central apparatus assembly"/>
    <property type="evidence" value="ECO:0007669"/>
    <property type="project" value="TreeGrafter"/>
</dbReference>
<dbReference type="GO" id="GO:0005576">
    <property type="term" value="C:extracellular region"/>
    <property type="evidence" value="ECO:0007669"/>
    <property type="project" value="GOC"/>
</dbReference>
<evidence type="ECO:0000256" key="1">
    <source>
        <dbReference type="SAM" id="MobiDB-lite"/>
    </source>
</evidence>
<protein>
    <submittedName>
        <fullName evidence="2">Uncharacterized protein</fullName>
    </submittedName>
</protein>
<proteinExistence type="predicted"/>
<feature type="compositionally biased region" description="Basic and acidic residues" evidence="1">
    <location>
        <begin position="83"/>
        <end position="102"/>
    </location>
</feature>
<evidence type="ECO:0000313" key="2">
    <source>
        <dbReference type="EMBL" id="CEK58800.1"/>
    </source>
</evidence>
<gene>
    <name evidence="2" type="primary">ORF34232</name>
</gene>
<sequence length="155" mass="17235">KVKAKKKKSAVSQFGSLTAQLSDGMMLALSQFGRTGESYLQPYKPVVHEIPVVVEVSSRTNIVTTPTKSKTIVAKAKPNINSESEKDKSEVDEHSVNKEKRNQSLIPEKIIDNSKQDFQELYVTCPNGLNVTYFLQSSVGIVPDSPDDRKLLIRQ</sequence>
<dbReference type="GO" id="GO:0003351">
    <property type="term" value="P:epithelial cilium movement involved in extracellular fluid movement"/>
    <property type="evidence" value="ECO:0007669"/>
    <property type="project" value="TreeGrafter"/>
</dbReference>
<organism evidence="2">
    <name type="scientific">Arion vulgaris</name>
    <dbReference type="NCBI Taxonomy" id="1028688"/>
    <lineage>
        <taxon>Eukaryota</taxon>
        <taxon>Metazoa</taxon>
        <taxon>Spiralia</taxon>
        <taxon>Lophotrochozoa</taxon>
        <taxon>Mollusca</taxon>
        <taxon>Gastropoda</taxon>
        <taxon>Heterobranchia</taxon>
        <taxon>Euthyneura</taxon>
        <taxon>Panpulmonata</taxon>
        <taxon>Eupulmonata</taxon>
        <taxon>Stylommatophora</taxon>
        <taxon>Helicina</taxon>
        <taxon>Arionoidea</taxon>
        <taxon>Arionidae</taxon>
        <taxon>Arion</taxon>
    </lineage>
</organism>
<feature type="region of interest" description="Disordered" evidence="1">
    <location>
        <begin position="75"/>
        <end position="108"/>
    </location>
</feature>
<dbReference type="PANTHER" id="PTHR21963">
    <property type="entry name" value="PF6"/>
    <property type="match status" value="1"/>
</dbReference>
<accession>A0A0B6YTG6</accession>
<dbReference type="EMBL" id="HACG01011935">
    <property type="protein sequence ID" value="CEK58800.1"/>
    <property type="molecule type" value="Transcribed_RNA"/>
</dbReference>
<dbReference type="GO" id="GO:1990716">
    <property type="term" value="C:axonemal central apparatus"/>
    <property type="evidence" value="ECO:0007669"/>
    <property type="project" value="TreeGrafter"/>
</dbReference>
<name>A0A0B6YTG6_9EUPU</name>
<feature type="non-terminal residue" evidence="2">
    <location>
        <position position="155"/>
    </location>
</feature>
<feature type="non-terminal residue" evidence="2">
    <location>
        <position position="1"/>
    </location>
</feature>
<dbReference type="PANTHER" id="PTHR21963:SF1">
    <property type="entry name" value="SPERM-ASSOCIATED ANTIGEN 17"/>
    <property type="match status" value="1"/>
</dbReference>
<dbReference type="InterPro" id="IPR026173">
    <property type="entry name" value="SPAG17"/>
</dbReference>
<dbReference type="AlphaFoldDB" id="A0A0B6YTG6"/>
<reference evidence="2" key="1">
    <citation type="submission" date="2014-12" db="EMBL/GenBank/DDBJ databases">
        <title>Insight into the proteome of Arion vulgaris.</title>
        <authorList>
            <person name="Aradska J."/>
            <person name="Bulat T."/>
            <person name="Smidak R."/>
            <person name="Sarate P."/>
            <person name="Gangsoo J."/>
            <person name="Sialana F."/>
            <person name="Bilban M."/>
            <person name="Lubec G."/>
        </authorList>
    </citation>
    <scope>NUCLEOTIDE SEQUENCE</scope>
    <source>
        <tissue evidence="2">Skin</tissue>
    </source>
</reference>